<accession>A0A4Q0PA11</accession>
<dbReference type="EMBL" id="QOVM01000002">
    <property type="protein sequence ID" value="RXG23425.1"/>
    <property type="molecule type" value="Genomic_DNA"/>
</dbReference>
<feature type="transmembrane region" description="Helical" evidence="1">
    <location>
        <begin position="20"/>
        <end position="44"/>
    </location>
</feature>
<evidence type="ECO:0000256" key="1">
    <source>
        <dbReference type="SAM" id="Phobius"/>
    </source>
</evidence>
<dbReference type="RefSeq" id="WP_128756954.1">
    <property type="nucleotide sequence ID" value="NZ_JASMRS010000002.1"/>
</dbReference>
<dbReference type="AlphaFoldDB" id="A0A4Q0PA11"/>
<feature type="transmembrane region" description="Helical" evidence="1">
    <location>
        <begin position="157"/>
        <end position="179"/>
    </location>
</feature>
<keyword evidence="1" id="KW-0472">Membrane</keyword>
<gene>
    <name evidence="2" type="ORF">DSM00_1039</name>
</gene>
<dbReference type="InterPro" id="IPR005625">
    <property type="entry name" value="PepSY-ass_TM"/>
</dbReference>
<proteinExistence type="predicted"/>
<keyword evidence="3" id="KW-1185">Reference proteome</keyword>
<dbReference type="OrthoDB" id="271465at2"/>
<name>A0A4Q0PA11_9FLAO</name>
<keyword evidence="1" id="KW-1133">Transmembrane helix</keyword>
<keyword evidence="1 2" id="KW-0812">Transmembrane</keyword>
<dbReference type="Proteomes" id="UP000289238">
    <property type="component" value="Unassembled WGS sequence"/>
</dbReference>
<dbReference type="Pfam" id="PF03929">
    <property type="entry name" value="PepSY_TM"/>
    <property type="match status" value="1"/>
</dbReference>
<protein>
    <submittedName>
        <fullName evidence="2">PepSY-associated transmembrane protein</fullName>
    </submittedName>
</protein>
<sequence>MSLKKKRKNQAKILRNFRALHRSMGALLFVFFFVISISGLLLGIKKNSGSLMLPKTQTGTTSELKNWLPLSDLKEKAIRVLEDSVSSELSTELDRIDVRDEKGIVKFIFAKHYYGIQLDGATGAVLSIGKRRSDVVENIHDGSIIDNYLGTNGYVKLIYTIVMSVALLVFTITGFWLWYGPKYMRKTSR</sequence>
<organism evidence="2 3">
    <name type="scientific">Leeuwenhoekiella aequorea</name>
    <dbReference type="NCBI Taxonomy" id="283736"/>
    <lineage>
        <taxon>Bacteria</taxon>
        <taxon>Pseudomonadati</taxon>
        <taxon>Bacteroidota</taxon>
        <taxon>Flavobacteriia</taxon>
        <taxon>Flavobacteriales</taxon>
        <taxon>Flavobacteriaceae</taxon>
        <taxon>Leeuwenhoekiella</taxon>
    </lineage>
</organism>
<comment type="caution">
    <text evidence="2">The sequence shown here is derived from an EMBL/GenBank/DDBJ whole genome shotgun (WGS) entry which is preliminary data.</text>
</comment>
<reference evidence="2 3" key="1">
    <citation type="submission" date="2018-07" db="EMBL/GenBank/DDBJ databases">
        <title>Leeuwenhoekiella genomics.</title>
        <authorList>
            <person name="Tahon G."/>
            <person name="Willems A."/>
        </authorList>
    </citation>
    <scope>NUCLEOTIDE SEQUENCE [LARGE SCALE GENOMIC DNA]</scope>
    <source>
        <strain evidence="2 3">LMG 22550</strain>
    </source>
</reference>
<evidence type="ECO:0000313" key="2">
    <source>
        <dbReference type="EMBL" id="RXG23425.1"/>
    </source>
</evidence>
<evidence type="ECO:0000313" key="3">
    <source>
        <dbReference type="Proteomes" id="UP000289238"/>
    </source>
</evidence>